<reference evidence="2 3" key="1">
    <citation type="journal article" date="2012" name="J. Bacteriol.">
        <title>Genome sequence of the soybean symbiont Sinorhizobium fredii HH103.</title>
        <authorList>
            <person name="Weidner S."/>
            <person name="Becker A."/>
            <person name="Bonilla I."/>
            <person name="Jaenicke S."/>
            <person name="Lloret J."/>
            <person name="Margaret I."/>
            <person name="Puhler A."/>
            <person name="Ruiz-Sainz J.E."/>
            <person name="Schneiker-Bekel S."/>
            <person name="Szczepanowski R."/>
            <person name="Vinardell J.M."/>
            <person name="Zehner S."/>
            <person name="Gottfert M."/>
        </authorList>
    </citation>
    <scope>NUCLEOTIDE SEQUENCE [LARGE SCALE GENOMIC DNA]</scope>
    <source>
        <strain evidence="2 3">HH103</strain>
    </source>
</reference>
<accession>G9ABI3</accession>
<proteinExistence type="predicted"/>
<dbReference type="InterPro" id="IPR010985">
    <property type="entry name" value="Ribbon_hlx_hlx"/>
</dbReference>
<gene>
    <name evidence="2" type="ordered locus">SFHH103_02782</name>
</gene>
<dbReference type="AlphaFoldDB" id="G9ABI3"/>
<dbReference type="Pfam" id="PF03869">
    <property type="entry name" value="Arc"/>
    <property type="match status" value="1"/>
</dbReference>
<evidence type="ECO:0000313" key="2">
    <source>
        <dbReference type="EMBL" id="CCE97274.1"/>
    </source>
</evidence>
<dbReference type="EMBL" id="HE616890">
    <property type="protein sequence ID" value="CCE97274.1"/>
    <property type="molecule type" value="Genomic_DNA"/>
</dbReference>
<dbReference type="RefSeq" id="WP_014329695.1">
    <property type="nucleotide sequence ID" value="NC_016812.1"/>
</dbReference>
<sequence length="70" mass="7990">MSASVGAEKIILRLPDGLREQIKNAAKQNHRSMNADVVFHLERIYQARAELEEPAHRPKLLRLFSRGPQS</sequence>
<dbReference type="GO" id="GO:0006355">
    <property type="term" value="P:regulation of DNA-templated transcription"/>
    <property type="evidence" value="ECO:0007669"/>
    <property type="project" value="InterPro"/>
</dbReference>
<dbReference type="Gene3D" id="1.10.1220.10">
    <property type="entry name" value="Met repressor-like"/>
    <property type="match status" value="1"/>
</dbReference>
<organism evidence="2 3">
    <name type="scientific">Sinorhizobium fredii (strain HH103)</name>
    <dbReference type="NCBI Taxonomy" id="1117943"/>
    <lineage>
        <taxon>Bacteria</taxon>
        <taxon>Pseudomonadati</taxon>
        <taxon>Pseudomonadota</taxon>
        <taxon>Alphaproteobacteria</taxon>
        <taxon>Hyphomicrobiales</taxon>
        <taxon>Rhizobiaceae</taxon>
        <taxon>Sinorhizobium/Ensifer group</taxon>
        <taxon>Sinorhizobium</taxon>
    </lineage>
</organism>
<protein>
    <recommendedName>
        <fullName evidence="1">Arc-like DNA binding domain-containing protein</fullName>
    </recommendedName>
</protein>
<dbReference type="KEGG" id="sfh:SFHH103_02782"/>
<dbReference type="SUPFAM" id="SSF47598">
    <property type="entry name" value="Ribbon-helix-helix"/>
    <property type="match status" value="1"/>
</dbReference>
<dbReference type="InterPro" id="IPR005569">
    <property type="entry name" value="Arc_DNA-bd_dom"/>
</dbReference>
<dbReference type="InterPro" id="IPR013321">
    <property type="entry name" value="Arc_rbn_hlx_hlx"/>
</dbReference>
<feature type="domain" description="Arc-like DNA binding" evidence="1">
    <location>
        <begin position="7"/>
        <end position="39"/>
    </location>
</feature>
<dbReference type="GO" id="GO:0003677">
    <property type="term" value="F:DNA binding"/>
    <property type="evidence" value="ECO:0007669"/>
    <property type="project" value="InterPro"/>
</dbReference>
<evidence type="ECO:0000313" key="3">
    <source>
        <dbReference type="Proteomes" id="UP000007735"/>
    </source>
</evidence>
<name>G9ABI3_SINF1</name>
<dbReference type="HOGENOM" id="CLU_2755059_0_0_5"/>
<dbReference type="PATRIC" id="fig|380.5.peg.2954"/>
<dbReference type="Proteomes" id="UP000007735">
    <property type="component" value="Chromosome"/>
</dbReference>
<evidence type="ECO:0000259" key="1">
    <source>
        <dbReference type="Pfam" id="PF03869"/>
    </source>
</evidence>